<dbReference type="EMBL" id="OU015567">
    <property type="protein sequence ID" value="CAG5114196.1"/>
    <property type="molecule type" value="Genomic_DNA"/>
</dbReference>
<evidence type="ECO:0000313" key="3">
    <source>
        <dbReference type="Proteomes" id="UP001158576"/>
    </source>
</evidence>
<name>A0ABN7TC15_OIKDI</name>
<proteinExistence type="predicted"/>
<feature type="region of interest" description="Disordered" evidence="1">
    <location>
        <begin position="1"/>
        <end position="35"/>
    </location>
</feature>
<evidence type="ECO:0000313" key="2">
    <source>
        <dbReference type="EMBL" id="CAG5114196.1"/>
    </source>
</evidence>
<organism evidence="2 3">
    <name type="scientific">Oikopleura dioica</name>
    <name type="common">Tunicate</name>
    <dbReference type="NCBI Taxonomy" id="34765"/>
    <lineage>
        <taxon>Eukaryota</taxon>
        <taxon>Metazoa</taxon>
        <taxon>Chordata</taxon>
        <taxon>Tunicata</taxon>
        <taxon>Appendicularia</taxon>
        <taxon>Copelata</taxon>
        <taxon>Oikopleuridae</taxon>
        <taxon>Oikopleura</taxon>
    </lineage>
</organism>
<gene>
    <name evidence="2" type="ORF">OKIOD_LOCUS17025</name>
</gene>
<protein>
    <submittedName>
        <fullName evidence="2">Oidioi.mRNA.OKI2018_I69.chr2.g8260.t1.cds</fullName>
    </submittedName>
</protein>
<accession>A0ABN7TC15</accession>
<reference evidence="2 3" key="1">
    <citation type="submission" date="2021-04" db="EMBL/GenBank/DDBJ databases">
        <authorList>
            <person name="Bliznina A."/>
        </authorList>
    </citation>
    <scope>NUCLEOTIDE SEQUENCE [LARGE SCALE GENOMIC DNA]</scope>
</reference>
<feature type="compositionally biased region" description="Basic and acidic residues" evidence="1">
    <location>
        <begin position="26"/>
        <end position="35"/>
    </location>
</feature>
<keyword evidence="3" id="KW-1185">Reference proteome</keyword>
<evidence type="ECO:0000256" key="1">
    <source>
        <dbReference type="SAM" id="MobiDB-lite"/>
    </source>
</evidence>
<sequence>MSDAQQANARQIERPPSETEFSESSQELRDVNNKEKREYEADRVRIFMFCYICHKSMENFYTLSDDMKRCCPHIDWESYGMKRTIVEEEEPEDPEANDIFIIETETDTVTTVTRKTYPTPEPIFDPLLNPPVVASNPFLDKMLEEMDEY</sequence>
<dbReference type="Proteomes" id="UP001158576">
    <property type="component" value="Chromosome 2"/>
</dbReference>